<dbReference type="GeneID" id="39875068"/>
<evidence type="ECO:0000313" key="2">
    <source>
        <dbReference type="Proteomes" id="UP000236319"/>
    </source>
</evidence>
<comment type="caution">
    <text evidence="1">The sequence shown here is derived from an EMBL/GenBank/DDBJ whole genome shotgun (WGS) entry which is preliminary data.</text>
</comment>
<sequence length="106" mass="11377">MEGVQLPPQFNATLVEHAPRSEALAGEHVAVLIGDALVAPLNHGGAEEGHLWQKDGARKLREPCIFAAVALGLSEKSLDDGHDARPALLQAVPYDGSKRLLLFQQH</sequence>
<dbReference type="EMBL" id="BDSA01000003">
    <property type="protein sequence ID" value="GBE61298.1"/>
    <property type="molecule type" value="Genomic_DNA"/>
</dbReference>
<dbReference type="RefSeq" id="XP_028867541.1">
    <property type="nucleotide sequence ID" value="XM_029011708.1"/>
</dbReference>
<name>A0A2H6KE72_9APIC</name>
<keyword evidence="1" id="KW-0067">ATP-binding</keyword>
<keyword evidence="1" id="KW-0347">Helicase</keyword>
<keyword evidence="1" id="KW-0547">Nucleotide-binding</keyword>
<dbReference type="VEuPathDB" id="PiroplasmaDB:BOVATA_027910"/>
<proteinExistence type="predicted"/>
<reference evidence="1 2" key="1">
    <citation type="journal article" date="2017" name="BMC Genomics">
        <title>Whole-genome assembly of Babesia ovata and comparative genomics between closely related pathogens.</title>
        <authorList>
            <person name="Yamagishi J."/>
            <person name="Asada M."/>
            <person name="Hakimi H."/>
            <person name="Tanaka T.Q."/>
            <person name="Sugimoto C."/>
            <person name="Kawazu S."/>
        </authorList>
    </citation>
    <scope>NUCLEOTIDE SEQUENCE [LARGE SCALE GENOMIC DNA]</scope>
    <source>
        <strain evidence="1 2">Miyake</strain>
    </source>
</reference>
<keyword evidence="1" id="KW-0378">Hydrolase</keyword>
<protein>
    <submittedName>
        <fullName evidence="1">Helicase c2, putative</fullName>
    </submittedName>
</protein>
<keyword evidence="2" id="KW-1185">Reference proteome</keyword>
<dbReference type="GO" id="GO:0004386">
    <property type="term" value="F:helicase activity"/>
    <property type="evidence" value="ECO:0007669"/>
    <property type="project" value="UniProtKB-KW"/>
</dbReference>
<accession>A0A2H6KE72</accession>
<dbReference type="Proteomes" id="UP000236319">
    <property type="component" value="Unassembled WGS sequence"/>
</dbReference>
<evidence type="ECO:0000313" key="1">
    <source>
        <dbReference type="EMBL" id="GBE61298.1"/>
    </source>
</evidence>
<gene>
    <name evidence="1" type="ORF">BOVATA_027910</name>
</gene>
<dbReference type="AlphaFoldDB" id="A0A2H6KE72"/>
<organism evidence="1 2">
    <name type="scientific">Babesia ovata</name>
    <dbReference type="NCBI Taxonomy" id="189622"/>
    <lineage>
        <taxon>Eukaryota</taxon>
        <taxon>Sar</taxon>
        <taxon>Alveolata</taxon>
        <taxon>Apicomplexa</taxon>
        <taxon>Aconoidasida</taxon>
        <taxon>Piroplasmida</taxon>
        <taxon>Babesiidae</taxon>
        <taxon>Babesia</taxon>
    </lineage>
</organism>